<evidence type="ECO:0000256" key="1">
    <source>
        <dbReference type="SAM" id="MobiDB-lite"/>
    </source>
</evidence>
<feature type="region of interest" description="Disordered" evidence="1">
    <location>
        <begin position="61"/>
        <end position="134"/>
    </location>
</feature>
<dbReference type="InterPro" id="IPR006868">
    <property type="entry name" value="DUF630"/>
</dbReference>
<feature type="domain" description="DUF632" evidence="2">
    <location>
        <begin position="375"/>
        <end position="669"/>
    </location>
</feature>
<reference evidence="4 5" key="1">
    <citation type="submission" date="2023-10" db="EMBL/GenBank/DDBJ databases">
        <title>Chromosome-scale genome assembly provides insights into flower coloration mechanisms of Canna indica.</title>
        <authorList>
            <person name="Li C."/>
        </authorList>
    </citation>
    <scope>NUCLEOTIDE SEQUENCE [LARGE SCALE GENOMIC DNA]</scope>
    <source>
        <tissue evidence="4">Flower</tissue>
    </source>
</reference>
<name>A0AAQ3QL71_9LILI</name>
<feature type="compositionally biased region" description="Low complexity" evidence="1">
    <location>
        <begin position="61"/>
        <end position="73"/>
    </location>
</feature>
<dbReference type="Pfam" id="PF04783">
    <property type="entry name" value="DUF630"/>
    <property type="match status" value="1"/>
</dbReference>
<feature type="region of interest" description="Disordered" evidence="1">
    <location>
        <begin position="224"/>
        <end position="246"/>
    </location>
</feature>
<dbReference type="EMBL" id="CP136897">
    <property type="protein sequence ID" value="WOL16806.1"/>
    <property type="molecule type" value="Genomic_DNA"/>
</dbReference>
<evidence type="ECO:0000259" key="2">
    <source>
        <dbReference type="Pfam" id="PF04782"/>
    </source>
</evidence>
<feature type="compositionally biased region" description="Polar residues" evidence="1">
    <location>
        <begin position="90"/>
        <end position="102"/>
    </location>
</feature>
<feature type="compositionally biased region" description="Acidic residues" evidence="1">
    <location>
        <begin position="105"/>
        <end position="120"/>
    </location>
</feature>
<sequence>MGCSGSKVEQQKAVALCRGRADLLAAAIRHRNALASAHAAYSDSLLSVSAALHRLLVLSDSPSSSFSPVLPLPTCRKSEPSPPPPLVSSARHSYSGSHINFLSSESDDEDEDEDDDTDDDAPLHSNGSSPVHHLDHYGTVPCGPVFSHIYYARSQPPPPSVTRTQPLQSYETVQVGSFDPYSSYSSYGDPYSHFPDNYGSMGGFFGVSSPLPAMPPPSSIAASASGRSFSFKAPPPPPSPPRTSTWDFLNPFQSYDDYYTRSIASWSSKEVRGEKGIPELEEADHEDGERNFTAFSSAAAREYSMGASARREDKMNSARKYSYMYDSRSAVAGRNSNHKQEMADKNLVINGVEKPQVEERNVTGAKKIADVSLAAGEIKAQFERASQCATELSKLLEVGKHYYHPKQSLYEVSSRMMRVMTSSSSSGFLDFDNDKVIDSSGLASTLQKLHIWERKLYHEVRAEEKMRLLLNRSHKELRHMVEKGAEASKIDSMRDLIKKLSMKIRIAIKVVDSVSKRINRLRDEELWPRITELVLGIVRMWNIMLECHQMQCQAISEAKQLDVVVSNGKLNSIHAEHIMQLEYEVLKWTSNFSAWINAQRNYVKALNGWLVLCLNCEPEVTADNAPPYSPTRNGAPPVFIVCNSWSQAMDKASEMEVLESMGSFAAAVRRLWEQQNIDQHERMIAIREMDGWLRLMEKNEKYIHKEVDSLNKKLALVPGQTGLHIYPQMFQGYTAEASCMQLGLARIFEAMKDYTASSVKAYQDLLKHCEEQKMARENARVS</sequence>
<protein>
    <recommendedName>
        <fullName evidence="6">BZIP transcription factor</fullName>
    </recommendedName>
</protein>
<gene>
    <name evidence="4" type="ORF">Cni_G25594</name>
</gene>
<evidence type="ECO:0000259" key="3">
    <source>
        <dbReference type="Pfam" id="PF04783"/>
    </source>
</evidence>
<dbReference type="Proteomes" id="UP001327560">
    <property type="component" value="Chromosome 8"/>
</dbReference>
<proteinExistence type="predicted"/>
<feature type="domain" description="DUF630" evidence="3">
    <location>
        <begin position="1"/>
        <end position="54"/>
    </location>
</feature>
<keyword evidence="5" id="KW-1185">Reference proteome</keyword>
<dbReference type="AlphaFoldDB" id="A0AAQ3QL71"/>
<dbReference type="InterPro" id="IPR006867">
    <property type="entry name" value="DUF632"/>
</dbReference>
<accession>A0AAQ3QL71</accession>
<evidence type="ECO:0008006" key="6">
    <source>
        <dbReference type="Google" id="ProtNLM"/>
    </source>
</evidence>
<organism evidence="4 5">
    <name type="scientific">Canna indica</name>
    <name type="common">Indian-shot</name>
    <dbReference type="NCBI Taxonomy" id="4628"/>
    <lineage>
        <taxon>Eukaryota</taxon>
        <taxon>Viridiplantae</taxon>
        <taxon>Streptophyta</taxon>
        <taxon>Embryophyta</taxon>
        <taxon>Tracheophyta</taxon>
        <taxon>Spermatophyta</taxon>
        <taxon>Magnoliopsida</taxon>
        <taxon>Liliopsida</taxon>
        <taxon>Zingiberales</taxon>
        <taxon>Cannaceae</taxon>
        <taxon>Canna</taxon>
    </lineage>
</organism>
<evidence type="ECO:0000313" key="4">
    <source>
        <dbReference type="EMBL" id="WOL16806.1"/>
    </source>
</evidence>
<dbReference type="PANTHER" id="PTHR21450">
    <property type="entry name" value="PROTEIN ALTERED PHOSPHATE STARVATION RESPONSE 1"/>
    <property type="match status" value="1"/>
</dbReference>
<evidence type="ECO:0000313" key="5">
    <source>
        <dbReference type="Proteomes" id="UP001327560"/>
    </source>
</evidence>
<dbReference type="Pfam" id="PF04782">
    <property type="entry name" value="DUF632"/>
    <property type="match status" value="1"/>
</dbReference>
<dbReference type="PANTHER" id="PTHR21450:SF41">
    <property type="entry name" value="RNA POLYMERASE SUBUNIT BETA, PUTATIVE (DUF630 AND DUF632)-RELATED"/>
    <property type="match status" value="1"/>
</dbReference>